<reference evidence="1" key="1">
    <citation type="submission" date="2014-09" db="EMBL/GenBank/DDBJ databases">
        <authorList>
            <person name="Magalhaes I.L.F."/>
            <person name="Oliveira U."/>
            <person name="Santos F.R."/>
            <person name="Vidigal T.H.D.A."/>
            <person name="Brescovit A.D."/>
            <person name="Santos A.J."/>
        </authorList>
    </citation>
    <scope>NUCLEOTIDE SEQUENCE</scope>
    <source>
        <tissue evidence="1">Shoot tissue taken approximately 20 cm above the soil surface</tissue>
    </source>
</reference>
<dbReference type="EMBL" id="GBRH01244372">
    <property type="protein sequence ID" value="JAD53523.1"/>
    <property type="molecule type" value="Transcribed_RNA"/>
</dbReference>
<proteinExistence type="predicted"/>
<name>A0A0A9AUI2_ARUDO</name>
<dbReference type="AlphaFoldDB" id="A0A0A9AUI2"/>
<evidence type="ECO:0000313" key="1">
    <source>
        <dbReference type="EMBL" id="JAD53523.1"/>
    </source>
</evidence>
<organism evidence="1">
    <name type="scientific">Arundo donax</name>
    <name type="common">Giant reed</name>
    <name type="synonym">Donax arundinaceus</name>
    <dbReference type="NCBI Taxonomy" id="35708"/>
    <lineage>
        <taxon>Eukaryota</taxon>
        <taxon>Viridiplantae</taxon>
        <taxon>Streptophyta</taxon>
        <taxon>Embryophyta</taxon>
        <taxon>Tracheophyta</taxon>
        <taxon>Spermatophyta</taxon>
        <taxon>Magnoliopsida</taxon>
        <taxon>Liliopsida</taxon>
        <taxon>Poales</taxon>
        <taxon>Poaceae</taxon>
        <taxon>PACMAD clade</taxon>
        <taxon>Arundinoideae</taxon>
        <taxon>Arundineae</taxon>
        <taxon>Arundo</taxon>
    </lineage>
</organism>
<reference evidence="1" key="2">
    <citation type="journal article" date="2015" name="Data Brief">
        <title>Shoot transcriptome of the giant reed, Arundo donax.</title>
        <authorList>
            <person name="Barrero R.A."/>
            <person name="Guerrero F.D."/>
            <person name="Moolhuijzen P."/>
            <person name="Goolsby J.A."/>
            <person name="Tidwell J."/>
            <person name="Bellgard S.E."/>
            <person name="Bellgard M.I."/>
        </authorList>
    </citation>
    <scope>NUCLEOTIDE SEQUENCE</scope>
    <source>
        <tissue evidence="1">Shoot tissue taken approximately 20 cm above the soil surface</tissue>
    </source>
</reference>
<accession>A0A0A9AUI2</accession>
<sequence>MLFQKFVLVTKFPSVWHKDTQIAPNCERGHDNHMVTHANVWSPKVKTSTETSAVRQGGAITRLL</sequence>
<protein>
    <submittedName>
        <fullName evidence="1">Uncharacterized protein</fullName>
    </submittedName>
</protein>